<gene>
    <name evidence="1" type="ORF">ASR47_10068</name>
</gene>
<reference evidence="1 2" key="1">
    <citation type="submission" date="2016-04" db="EMBL/GenBank/DDBJ databases">
        <title>Draft genome sequence of Janthinobacterium psychrotolerans sp. nov., isolated from freshwater sediments in Denmark.</title>
        <authorList>
            <person name="Gong X."/>
            <person name="Skrivergaard S."/>
            <person name="Korsgaard B.S."/>
            <person name="Schreiber L."/>
            <person name="Marshall I.P."/>
            <person name="Finster K."/>
            <person name="Schramm A."/>
        </authorList>
    </citation>
    <scope>NUCLEOTIDE SEQUENCE [LARGE SCALE GENOMIC DNA]</scope>
    <source>
        <strain evidence="1 2">S3-2</strain>
    </source>
</reference>
<dbReference type="AlphaFoldDB" id="A0A1A7BY20"/>
<dbReference type="OrthoDB" id="9763676at2"/>
<dbReference type="STRING" id="1747903.ASR47_10068"/>
<dbReference type="NCBIfam" id="TIGR03359">
    <property type="entry name" value="VI_chp_6"/>
    <property type="match status" value="1"/>
</dbReference>
<dbReference type="PATRIC" id="fig|1747903.4.peg.1960"/>
<name>A0A1A7BY20_9BURK</name>
<accession>A0A1A7BY20</accession>
<dbReference type="RefSeq" id="WP_065308676.1">
    <property type="nucleotide sequence ID" value="NZ_LOCQ01000057.1"/>
</dbReference>
<comment type="caution">
    <text evidence="1">The sequence shown here is derived from an EMBL/GenBank/DDBJ whole genome shotgun (WGS) entry which is preliminary data.</text>
</comment>
<dbReference type="InterPro" id="IPR010272">
    <property type="entry name" value="T6SS_TssF"/>
</dbReference>
<dbReference type="PIRSF" id="PIRSF028304">
    <property type="entry name" value="UCP028304"/>
    <property type="match status" value="1"/>
</dbReference>
<dbReference type="PANTHER" id="PTHR35370:SF1">
    <property type="entry name" value="TYPE VI SECRETION SYSTEM COMPONENT TSSF1"/>
    <property type="match status" value="1"/>
</dbReference>
<evidence type="ECO:0000313" key="2">
    <source>
        <dbReference type="Proteomes" id="UP000092713"/>
    </source>
</evidence>
<dbReference type="Pfam" id="PF05947">
    <property type="entry name" value="T6SS_TssF"/>
    <property type="match status" value="1"/>
</dbReference>
<keyword evidence="2" id="KW-1185">Reference proteome</keyword>
<sequence>METLLPYFERELVMLRTHCREFAERYPRIAGKLRMSGEACEDPHVEHLIESVAMLAARISKRLDDDYPQFTHALFETLFPHYLRPFPSCAIVRLAPPALDGTVLRLSAGSLMDAPLVRGVRCRFSAVYDMAAGDVALTAATFDTRIKAPPAVRLPGGASAVISINIAHHGKPPPTLRLFIDGEPSFAAALHDALLLHAGSAWVEGADGQWLALPAPPLAPVGFAEAEALLPFGARSHSAYRILAEYFAYPEKFNFVDIDTAALQARLPAGCRGYTLHLVLTGMPADGDSARMLASLSNANLLPGCSPVINLFPQAGVPVTVTRQKTEYAVLAHATHAHGYEVLGMVSVQLLRQRDGDSSVSEVRPLYSLRHGEGAAQPGPYWVMRDDPAVALKSAGHEKTISLVDGDFNPLVQEKATLSLMLSCSNRDLPLALKHGQPQGDLQPCGGGAPLRLLRRPSPPRRYAPGQGLHWRLVSHLALNHHALTQEGLPALREMLVLYDLAQSATSQRQIGGIVALEQRPATAWLRHPRGASLVHGLEIRLTLDEEAFVGASLYLFVRVIDQFLGLYVQINSFVELVVLSLQSGEELIRCKPRNGMQYLV</sequence>
<protein>
    <submittedName>
        <fullName evidence="1">Type VI secretion system protein ImpG</fullName>
    </submittedName>
</protein>
<evidence type="ECO:0000313" key="1">
    <source>
        <dbReference type="EMBL" id="OBV38412.1"/>
    </source>
</evidence>
<organism evidence="1 2">
    <name type="scientific">Janthinobacterium psychrotolerans</name>
    <dbReference type="NCBI Taxonomy" id="1747903"/>
    <lineage>
        <taxon>Bacteria</taxon>
        <taxon>Pseudomonadati</taxon>
        <taxon>Pseudomonadota</taxon>
        <taxon>Betaproteobacteria</taxon>
        <taxon>Burkholderiales</taxon>
        <taxon>Oxalobacteraceae</taxon>
        <taxon>Janthinobacterium</taxon>
    </lineage>
</organism>
<proteinExistence type="predicted"/>
<dbReference type="Proteomes" id="UP000092713">
    <property type="component" value="Unassembled WGS sequence"/>
</dbReference>
<dbReference type="EMBL" id="LOCQ01000057">
    <property type="protein sequence ID" value="OBV38412.1"/>
    <property type="molecule type" value="Genomic_DNA"/>
</dbReference>
<dbReference type="PANTHER" id="PTHR35370">
    <property type="entry name" value="CYTOPLASMIC PROTEIN-RELATED-RELATED"/>
    <property type="match status" value="1"/>
</dbReference>